<organism evidence="1 2">
    <name type="scientific">Mycena albidolilacea</name>
    <dbReference type="NCBI Taxonomy" id="1033008"/>
    <lineage>
        <taxon>Eukaryota</taxon>
        <taxon>Fungi</taxon>
        <taxon>Dikarya</taxon>
        <taxon>Basidiomycota</taxon>
        <taxon>Agaricomycotina</taxon>
        <taxon>Agaricomycetes</taxon>
        <taxon>Agaricomycetidae</taxon>
        <taxon>Agaricales</taxon>
        <taxon>Marasmiineae</taxon>
        <taxon>Mycenaceae</taxon>
        <taxon>Mycena</taxon>
    </lineage>
</organism>
<name>A0AAD7ASI2_9AGAR</name>
<comment type="caution">
    <text evidence="1">The sequence shown here is derived from an EMBL/GenBank/DDBJ whole genome shotgun (WGS) entry which is preliminary data.</text>
</comment>
<protein>
    <submittedName>
        <fullName evidence="1">Uncharacterized protein</fullName>
    </submittedName>
</protein>
<dbReference type="AlphaFoldDB" id="A0AAD7ASI2"/>
<evidence type="ECO:0000313" key="2">
    <source>
        <dbReference type="Proteomes" id="UP001218218"/>
    </source>
</evidence>
<sequence length="227" mass="26085">MYRHRLLPLLRNGLAEKQRVGLRFKADTAPKPQKADLQSIIPALRELLPVLPKRESDDANPNSHAPRRKRRGPLFYIALISPLFIWIEVENYFDPKPLLEKKRKQMLRERLGRLRDGNPKRVPDADVKSVLAYLRLLLPAMLPEDMLRNLHSEQVCDLLEEDCPEDFLTWLHQVSVATYDVSVAPANEAGEVKAAEKIQEAAEDILRRSWLAVHRRLPSLVDLPSDS</sequence>
<keyword evidence="2" id="KW-1185">Reference proteome</keyword>
<evidence type="ECO:0000313" key="1">
    <source>
        <dbReference type="EMBL" id="KAJ7367122.1"/>
    </source>
</evidence>
<dbReference type="EMBL" id="JARIHO010000002">
    <property type="protein sequence ID" value="KAJ7367122.1"/>
    <property type="molecule type" value="Genomic_DNA"/>
</dbReference>
<proteinExistence type="predicted"/>
<reference evidence="1" key="1">
    <citation type="submission" date="2023-03" db="EMBL/GenBank/DDBJ databases">
        <title>Massive genome expansion in bonnet fungi (Mycena s.s.) driven by repeated elements and novel gene families across ecological guilds.</title>
        <authorList>
            <consortium name="Lawrence Berkeley National Laboratory"/>
            <person name="Harder C.B."/>
            <person name="Miyauchi S."/>
            <person name="Viragh M."/>
            <person name="Kuo A."/>
            <person name="Thoen E."/>
            <person name="Andreopoulos B."/>
            <person name="Lu D."/>
            <person name="Skrede I."/>
            <person name="Drula E."/>
            <person name="Henrissat B."/>
            <person name="Morin E."/>
            <person name="Kohler A."/>
            <person name="Barry K."/>
            <person name="LaButti K."/>
            <person name="Morin E."/>
            <person name="Salamov A."/>
            <person name="Lipzen A."/>
            <person name="Mereny Z."/>
            <person name="Hegedus B."/>
            <person name="Baldrian P."/>
            <person name="Stursova M."/>
            <person name="Weitz H."/>
            <person name="Taylor A."/>
            <person name="Grigoriev I.V."/>
            <person name="Nagy L.G."/>
            <person name="Martin F."/>
            <person name="Kauserud H."/>
        </authorList>
    </citation>
    <scope>NUCLEOTIDE SEQUENCE</scope>
    <source>
        <strain evidence="1">CBHHK002</strain>
    </source>
</reference>
<accession>A0AAD7ASI2</accession>
<dbReference type="Proteomes" id="UP001218218">
    <property type="component" value="Unassembled WGS sequence"/>
</dbReference>
<gene>
    <name evidence="1" type="ORF">DFH08DRAFT_929778</name>
</gene>